<proteinExistence type="predicted"/>
<dbReference type="Proteomes" id="UP000031668">
    <property type="component" value="Unassembled WGS sequence"/>
</dbReference>
<dbReference type="EMBL" id="JWZT01002048">
    <property type="protein sequence ID" value="KII70507.1"/>
    <property type="molecule type" value="Genomic_DNA"/>
</dbReference>
<dbReference type="InterPro" id="IPR024975">
    <property type="entry name" value="NOV_C"/>
</dbReference>
<feature type="domain" description="Protein NO VEIN C-terminal" evidence="1">
    <location>
        <begin position="175"/>
        <end position="253"/>
    </location>
</feature>
<evidence type="ECO:0000313" key="2">
    <source>
        <dbReference type="EMBL" id="KII70507.1"/>
    </source>
</evidence>
<accession>A0A0C2N9B5</accession>
<sequence length="291" mass="33511">MEFHFCPTSLEKTQKLDTSIVNEYLKAVLGSPSPCLIREISIFLSAFEQTPKERRSTLLTTFGLECSTFYAKLNYYYDIYKIKSIHMSDSFSLDYRVDYRNEPPLDDSSNPGSVRPVIQPVSNDADNLDVSNQSSSVDVSFTRLGNSSRSSYTDQVGRWGELVINQLLQTKKTSLDIGGEICEVQWMNENEESYLPYDFILRVKDYRNSEVRVYIEVKASANPKNPQFDLSFKEIEFAQHCKGNYHVIKVSPKNNKISGELLKEDDCNIRVYKNLIRHLNKRNIRLIAVPQ</sequence>
<dbReference type="OrthoDB" id="1262810at2759"/>
<dbReference type="PANTHER" id="PTHR32387:SF0">
    <property type="entry name" value="PROTEIN NO VEIN"/>
    <property type="match status" value="1"/>
</dbReference>
<name>A0A0C2N9B5_THEKT</name>
<gene>
    <name evidence="2" type="ORF">RF11_02366</name>
</gene>
<keyword evidence="3" id="KW-1185">Reference proteome</keyword>
<dbReference type="Pfam" id="PF13020">
    <property type="entry name" value="NOV_C"/>
    <property type="match status" value="1"/>
</dbReference>
<evidence type="ECO:0000313" key="3">
    <source>
        <dbReference type="Proteomes" id="UP000031668"/>
    </source>
</evidence>
<protein>
    <recommendedName>
        <fullName evidence="1">Protein NO VEIN C-terminal domain-containing protein</fullName>
    </recommendedName>
</protein>
<dbReference type="AlphaFoldDB" id="A0A0C2N9B5"/>
<reference evidence="2 3" key="1">
    <citation type="journal article" date="2014" name="Genome Biol. Evol.">
        <title>The genome of the myxosporean Thelohanellus kitauei shows adaptations to nutrient acquisition within its fish host.</title>
        <authorList>
            <person name="Yang Y."/>
            <person name="Xiong J."/>
            <person name="Zhou Z."/>
            <person name="Huo F."/>
            <person name="Miao W."/>
            <person name="Ran C."/>
            <person name="Liu Y."/>
            <person name="Zhang J."/>
            <person name="Feng J."/>
            <person name="Wang M."/>
            <person name="Wang M."/>
            <person name="Wang L."/>
            <person name="Yao B."/>
        </authorList>
    </citation>
    <scope>NUCLEOTIDE SEQUENCE [LARGE SCALE GENOMIC DNA]</scope>
    <source>
        <strain evidence="2">Wuqing</strain>
    </source>
</reference>
<evidence type="ECO:0000259" key="1">
    <source>
        <dbReference type="Pfam" id="PF13020"/>
    </source>
</evidence>
<organism evidence="2 3">
    <name type="scientific">Thelohanellus kitauei</name>
    <name type="common">Myxosporean</name>
    <dbReference type="NCBI Taxonomy" id="669202"/>
    <lineage>
        <taxon>Eukaryota</taxon>
        <taxon>Metazoa</taxon>
        <taxon>Cnidaria</taxon>
        <taxon>Myxozoa</taxon>
        <taxon>Myxosporea</taxon>
        <taxon>Bivalvulida</taxon>
        <taxon>Platysporina</taxon>
        <taxon>Myxobolidae</taxon>
        <taxon>Thelohanellus</taxon>
    </lineage>
</organism>
<comment type="caution">
    <text evidence="2">The sequence shown here is derived from an EMBL/GenBank/DDBJ whole genome shotgun (WGS) entry which is preliminary data.</text>
</comment>
<dbReference type="InterPro" id="IPR052957">
    <property type="entry name" value="Auxin_embryo_med"/>
</dbReference>
<dbReference type="PANTHER" id="PTHR32387">
    <property type="entry name" value="WU:FJ29H11"/>
    <property type="match status" value="1"/>
</dbReference>